<dbReference type="GO" id="GO:0046872">
    <property type="term" value="F:metal ion binding"/>
    <property type="evidence" value="ECO:0007669"/>
    <property type="project" value="UniProtKB-KW"/>
</dbReference>
<dbReference type="Proteomes" id="UP000236290">
    <property type="component" value="Unassembled WGS sequence"/>
</dbReference>
<dbReference type="InterPro" id="IPR016084">
    <property type="entry name" value="Haem_Oase-like_multi-hlx"/>
</dbReference>
<keyword evidence="5" id="KW-0472">Membrane</keyword>
<dbReference type="PANTHER" id="PTHR10720:SF0">
    <property type="entry name" value="HEME OXYGENASE"/>
    <property type="match status" value="1"/>
</dbReference>
<evidence type="ECO:0000313" key="6">
    <source>
        <dbReference type="EMBL" id="PNP53367.1"/>
    </source>
</evidence>
<proteinExistence type="predicted"/>
<dbReference type="Gene3D" id="1.20.910.10">
    <property type="entry name" value="Heme oxygenase-like"/>
    <property type="match status" value="1"/>
</dbReference>
<name>A0A2K0U6G7_TRIHA</name>
<evidence type="ECO:0000256" key="1">
    <source>
        <dbReference type="ARBA" id="ARBA00022617"/>
    </source>
</evidence>
<reference evidence="6 7" key="1">
    <citation type="submission" date="2017-02" db="EMBL/GenBank/DDBJ databases">
        <title>Genomes of Trichoderma spp. with biocontrol activity.</title>
        <authorList>
            <person name="Gardiner D."/>
            <person name="Kazan K."/>
            <person name="Vos C."/>
            <person name="Harvey P."/>
        </authorList>
    </citation>
    <scope>NUCLEOTIDE SEQUENCE [LARGE SCALE GENOMIC DNA]</scope>
    <source>
        <strain evidence="6 7">Tr1</strain>
    </source>
</reference>
<dbReference type="Pfam" id="PF01126">
    <property type="entry name" value="Heme_oxygenase"/>
    <property type="match status" value="1"/>
</dbReference>
<dbReference type="GO" id="GO:0006788">
    <property type="term" value="P:heme oxidation"/>
    <property type="evidence" value="ECO:0007669"/>
    <property type="project" value="InterPro"/>
</dbReference>
<feature type="compositionally biased region" description="Acidic residues" evidence="4">
    <location>
        <begin position="340"/>
        <end position="351"/>
    </location>
</feature>
<dbReference type="PANTHER" id="PTHR10720">
    <property type="entry name" value="HEME OXYGENASE"/>
    <property type="match status" value="1"/>
</dbReference>
<evidence type="ECO:0000256" key="5">
    <source>
        <dbReference type="SAM" id="Phobius"/>
    </source>
</evidence>
<sequence>MSLENTSSQRPKPLAFEMVAATRELHTRINRLVVSRLPLALPPQASDAGPYISGLLHFLPVYMTFEKLWQDLIPDTLPNEPALDDKRPRVSERMHSILKELRIPQLFRSDILRADIKSMTGWSDNVLDTQIDVIQRKGNLSAFISHIKQIIPEEPHTLIAYSYNLFMALFAGGRFIRASFEKAGDEFWETVPRPIKPTMEPCRPKSAAPSPLEPTFNLADSQAPLQFWRFNTAEDGEDLKRDYKEVLLRRESELSPKERKDIVRESVIILENIESIVGHLDSIFADEQEEEPSIQIPKRPSLADRFAQTQFVARIRDSFMIARERGVGSSLRSQSLDTTSTEEGEYDDEGEDAHHDNVAADIELCPGVPKSMRFAKSLPIPPRRHIRVAAAKDGGLNGKLAVRSPMQPANTAMPRPVLVGLIALFLLYIFIRIRGIMGWGTVMVHLT</sequence>
<keyword evidence="3" id="KW-0408">Iron</keyword>
<dbReference type="SUPFAM" id="SSF48613">
    <property type="entry name" value="Heme oxygenase-like"/>
    <property type="match status" value="1"/>
</dbReference>
<keyword evidence="5" id="KW-0812">Transmembrane</keyword>
<dbReference type="InterPro" id="IPR016053">
    <property type="entry name" value="Haem_Oase-like"/>
</dbReference>
<dbReference type="OrthoDB" id="652091at2759"/>
<protein>
    <recommendedName>
        <fullName evidence="8">Heme oxygenase</fullName>
    </recommendedName>
</protein>
<keyword evidence="2" id="KW-0479">Metal-binding</keyword>
<dbReference type="CDD" id="cd19165">
    <property type="entry name" value="HemeO"/>
    <property type="match status" value="1"/>
</dbReference>
<dbReference type="InterPro" id="IPR002051">
    <property type="entry name" value="Haem_Oase"/>
</dbReference>
<accession>A0A2K0U6G7</accession>
<evidence type="ECO:0008006" key="8">
    <source>
        <dbReference type="Google" id="ProtNLM"/>
    </source>
</evidence>
<evidence type="ECO:0000256" key="4">
    <source>
        <dbReference type="SAM" id="MobiDB-lite"/>
    </source>
</evidence>
<feature type="transmembrane region" description="Helical" evidence="5">
    <location>
        <begin position="413"/>
        <end position="431"/>
    </location>
</feature>
<evidence type="ECO:0000256" key="3">
    <source>
        <dbReference type="ARBA" id="ARBA00023004"/>
    </source>
</evidence>
<dbReference type="GO" id="GO:0004392">
    <property type="term" value="F:heme oxygenase (decyclizing) activity"/>
    <property type="evidence" value="ECO:0007669"/>
    <property type="project" value="InterPro"/>
</dbReference>
<feature type="region of interest" description="Disordered" evidence="4">
    <location>
        <begin position="330"/>
        <end position="352"/>
    </location>
</feature>
<gene>
    <name evidence="6" type="ORF">THARTR1_06061</name>
</gene>
<dbReference type="EMBL" id="MTYI01000080">
    <property type="protein sequence ID" value="PNP53367.1"/>
    <property type="molecule type" value="Genomic_DNA"/>
</dbReference>
<organism evidence="6 7">
    <name type="scientific">Trichoderma harzianum</name>
    <name type="common">Hypocrea lixii</name>
    <dbReference type="NCBI Taxonomy" id="5544"/>
    <lineage>
        <taxon>Eukaryota</taxon>
        <taxon>Fungi</taxon>
        <taxon>Dikarya</taxon>
        <taxon>Ascomycota</taxon>
        <taxon>Pezizomycotina</taxon>
        <taxon>Sordariomycetes</taxon>
        <taxon>Hypocreomycetidae</taxon>
        <taxon>Hypocreales</taxon>
        <taxon>Hypocreaceae</taxon>
        <taxon>Trichoderma</taxon>
    </lineage>
</organism>
<evidence type="ECO:0000313" key="7">
    <source>
        <dbReference type="Proteomes" id="UP000236290"/>
    </source>
</evidence>
<evidence type="ECO:0000256" key="2">
    <source>
        <dbReference type="ARBA" id="ARBA00022723"/>
    </source>
</evidence>
<dbReference type="AlphaFoldDB" id="A0A2K0U6G7"/>
<keyword evidence="1" id="KW-0349">Heme</keyword>
<keyword evidence="5" id="KW-1133">Transmembrane helix</keyword>
<comment type="caution">
    <text evidence="6">The sequence shown here is derived from an EMBL/GenBank/DDBJ whole genome shotgun (WGS) entry which is preliminary data.</text>
</comment>